<evidence type="ECO:0000313" key="10">
    <source>
        <dbReference type="EMBL" id="ARS91024.1"/>
    </source>
</evidence>
<dbReference type="RefSeq" id="WP_161493194.1">
    <property type="nucleotide sequence ID" value="NZ_CP019893.1"/>
</dbReference>
<keyword evidence="6 8" id="KW-1133">Transmembrane helix</keyword>
<keyword evidence="5 8" id="KW-0812">Transmembrane</keyword>
<protein>
    <recommendedName>
        <fullName evidence="9">Tripartite ATP-independent periplasmic transporters DctQ component domain-containing protein</fullName>
    </recommendedName>
</protein>
<feature type="domain" description="Tripartite ATP-independent periplasmic transporters DctQ component" evidence="9">
    <location>
        <begin position="30"/>
        <end position="161"/>
    </location>
</feature>
<evidence type="ECO:0000259" key="9">
    <source>
        <dbReference type="Pfam" id="PF04290"/>
    </source>
</evidence>
<keyword evidence="4" id="KW-0997">Cell inner membrane</keyword>
<gene>
    <name evidence="10" type="ORF">B1756_15650</name>
</gene>
<reference evidence="11" key="1">
    <citation type="submission" date="2017-02" db="EMBL/GenBank/DDBJ databases">
        <title>Natronthermophilus aegyptiacus gen. nov.,sp. nov., an aerobic, extremely halophilic alkalithermophilic archaeon isolated from the athalassohaline Wadi An Natrun, Egypt.</title>
        <authorList>
            <person name="Zhao B."/>
        </authorList>
    </citation>
    <scope>NUCLEOTIDE SEQUENCE [LARGE SCALE GENOMIC DNA]</scope>
    <source>
        <strain evidence="11">JW/NM-HA 15</strain>
    </source>
</reference>
<dbReference type="KEGG" id="naj:B1756_15650"/>
<evidence type="ECO:0000313" key="11">
    <source>
        <dbReference type="Proteomes" id="UP000250088"/>
    </source>
</evidence>
<keyword evidence="7 8" id="KW-0472">Membrane</keyword>
<evidence type="ECO:0000256" key="5">
    <source>
        <dbReference type="ARBA" id="ARBA00022692"/>
    </source>
</evidence>
<evidence type="ECO:0000256" key="4">
    <source>
        <dbReference type="ARBA" id="ARBA00022519"/>
    </source>
</evidence>
<dbReference type="EMBL" id="CP019893">
    <property type="protein sequence ID" value="ARS91024.1"/>
    <property type="molecule type" value="Genomic_DNA"/>
</dbReference>
<evidence type="ECO:0000256" key="2">
    <source>
        <dbReference type="ARBA" id="ARBA00022448"/>
    </source>
</evidence>
<dbReference type="AlphaFoldDB" id="A0A2Z2I0G6"/>
<accession>A0A2Z2I0G6</accession>
<evidence type="ECO:0000256" key="1">
    <source>
        <dbReference type="ARBA" id="ARBA00004429"/>
    </source>
</evidence>
<feature type="transmembrane region" description="Helical" evidence="8">
    <location>
        <begin position="55"/>
        <end position="72"/>
    </location>
</feature>
<dbReference type="PANTHER" id="PTHR35011:SF11">
    <property type="entry name" value="TRAP TRANSPORTER SMALL PERMEASE PROTEIN"/>
    <property type="match status" value="1"/>
</dbReference>
<evidence type="ECO:0000256" key="6">
    <source>
        <dbReference type="ARBA" id="ARBA00022989"/>
    </source>
</evidence>
<evidence type="ECO:0000256" key="7">
    <source>
        <dbReference type="ARBA" id="ARBA00023136"/>
    </source>
</evidence>
<feature type="transmembrane region" description="Helical" evidence="8">
    <location>
        <begin position="134"/>
        <end position="154"/>
    </location>
</feature>
<dbReference type="GeneID" id="32895537"/>
<sequence>MEIDQSLDLSQETLFDRLILFTTAGMFALMIFLASFQVFARQLSIPISTAWTEPAARFVLIVATFFGAAVATRNREHIRMTFVLDKLSERRPSLRRAFDCLSSVLVVVFLVFALAGTMPAIASNWGSSLGGVGFVTSGMLYLGISLGLICMLIYELQLFYREYLQTTFRDALETVGGPWN</sequence>
<comment type="subcellular location">
    <subcellularLocation>
        <location evidence="1">Cell inner membrane</location>
        <topology evidence="1">Multi-pass membrane protein</topology>
    </subcellularLocation>
</comment>
<keyword evidence="2" id="KW-0813">Transport</keyword>
<dbReference type="OrthoDB" id="286714at2157"/>
<keyword evidence="3" id="KW-1003">Cell membrane</keyword>
<dbReference type="Proteomes" id="UP000250088">
    <property type="component" value="Chromosome"/>
</dbReference>
<dbReference type="GO" id="GO:0015740">
    <property type="term" value="P:C4-dicarboxylate transport"/>
    <property type="evidence" value="ECO:0007669"/>
    <property type="project" value="TreeGrafter"/>
</dbReference>
<organism evidence="10 11">
    <name type="scientific">Natrarchaeobaculum aegyptiacum</name>
    <dbReference type="NCBI Taxonomy" id="745377"/>
    <lineage>
        <taxon>Archaea</taxon>
        <taxon>Methanobacteriati</taxon>
        <taxon>Methanobacteriota</taxon>
        <taxon>Stenosarchaea group</taxon>
        <taxon>Halobacteria</taxon>
        <taxon>Halobacteriales</taxon>
        <taxon>Natrialbaceae</taxon>
        <taxon>Natrarchaeobaculum</taxon>
    </lineage>
</organism>
<feature type="transmembrane region" description="Helical" evidence="8">
    <location>
        <begin position="100"/>
        <end position="122"/>
    </location>
</feature>
<feature type="transmembrane region" description="Helical" evidence="8">
    <location>
        <begin position="18"/>
        <end position="40"/>
    </location>
</feature>
<proteinExistence type="predicted"/>
<evidence type="ECO:0000256" key="3">
    <source>
        <dbReference type="ARBA" id="ARBA00022475"/>
    </source>
</evidence>
<dbReference type="InterPro" id="IPR055348">
    <property type="entry name" value="DctQ"/>
</dbReference>
<name>A0A2Z2I0G6_9EURY</name>
<keyword evidence="11" id="KW-1185">Reference proteome</keyword>
<evidence type="ECO:0000256" key="8">
    <source>
        <dbReference type="SAM" id="Phobius"/>
    </source>
</evidence>
<dbReference type="GO" id="GO:0022857">
    <property type="term" value="F:transmembrane transporter activity"/>
    <property type="evidence" value="ECO:0007669"/>
    <property type="project" value="TreeGrafter"/>
</dbReference>
<dbReference type="InterPro" id="IPR007387">
    <property type="entry name" value="TRAP_DctQ"/>
</dbReference>
<dbReference type="Pfam" id="PF04290">
    <property type="entry name" value="DctQ"/>
    <property type="match status" value="1"/>
</dbReference>
<dbReference type="PANTHER" id="PTHR35011">
    <property type="entry name" value="2,3-DIKETO-L-GULONATE TRAP TRANSPORTER SMALL PERMEASE PROTEIN YIAM"/>
    <property type="match status" value="1"/>
</dbReference>
<dbReference type="GO" id="GO:0005886">
    <property type="term" value="C:plasma membrane"/>
    <property type="evidence" value="ECO:0007669"/>
    <property type="project" value="UniProtKB-SubCell"/>
</dbReference>